<evidence type="ECO:0000313" key="3">
    <source>
        <dbReference type="Proteomes" id="UP000187338"/>
    </source>
</evidence>
<dbReference type="Proteomes" id="UP000187338">
    <property type="component" value="Unassembled WGS sequence"/>
</dbReference>
<dbReference type="Gene3D" id="2.60.40.4070">
    <property type="match status" value="2"/>
</dbReference>
<sequence length="220" mass="24139">MLVLLIFTSNIAFAATVPLIKDFKVNKGVSFDQSKVEFQFNLTKKAKITINILSGNKIIRVLTNKKTVPAGKVVVYWAKTNSKGVKVAPGTYGIQIIAEASGKKEIKKYSLKLYGPAKPPVILDYTLSPQEFTAEEPLILYFNLNQAAKVEFLVLNDQGTVVHRYTTPSVLSKGLNYFIWDGTGNVSGKELPAGEYTLKVTPIDQSGLKGATLSILIKKK</sequence>
<name>A0A1L8D245_9THEO</name>
<proteinExistence type="predicted"/>
<reference evidence="3" key="1">
    <citation type="submission" date="2016-12" db="EMBL/GenBank/DDBJ databases">
        <title>Draft Genome Sequences od Carboxydothermus pertinax and islandicus, Hydrogenogenic Carboxydotrophic Bacteria.</title>
        <authorList>
            <person name="Fukuyama Y."/>
            <person name="Ohmae K."/>
            <person name="Yoneda Y."/>
            <person name="Yoshida T."/>
            <person name="Sako Y."/>
        </authorList>
    </citation>
    <scope>NUCLEOTIDE SEQUENCE [LARGE SCALE GENOMIC DNA]</scope>
    <source>
        <strain evidence="3">SET</strain>
    </source>
</reference>
<gene>
    <name evidence="2" type="ORF">ciss_11170</name>
</gene>
<feature type="domain" description="FlgD/Vpr Ig-like" evidence="1">
    <location>
        <begin position="132"/>
        <end position="201"/>
    </location>
</feature>
<dbReference type="EMBL" id="BDJL01000035">
    <property type="protein sequence ID" value="GAV25184.1"/>
    <property type="molecule type" value="Genomic_DNA"/>
</dbReference>
<comment type="caution">
    <text evidence="2">The sequence shown here is derived from an EMBL/GenBank/DDBJ whole genome shotgun (WGS) entry which is preliminary data.</text>
</comment>
<dbReference type="InterPro" id="IPR025965">
    <property type="entry name" value="FlgD/Vpr_Ig-like"/>
</dbReference>
<organism evidence="2 3">
    <name type="scientific">Carboxydothermus islandicus</name>
    <dbReference type="NCBI Taxonomy" id="661089"/>
    <lineage>
        <taxon>Bacteria</taxon>
        <taxon>Bacillati</taxon>
        <taxon>Bacillota</taxon>
        <taxon>Clostridia</taxon>
        <taxon>Thermoanaerobacterales</taxon>
        <taxon>Thermoanaerobacteraceae</taxon>
        <taxon>Carboxydothermus</taxon>
    </lineage>
</organism>
<accession>A0A1L8D245</accession>
<dbReference type="Pfam" id="PF13860">
    <property type="entry name" value="FlgD_ig"/>
    <property type="match status" value="1"/>
</dbReference>
<protein>
    <recommendedName>
        <fullName evidence="1">FlgD/Vpr Ig-like domain-containing protein</fullName>
    </recommendedName>
</protein>
<keyword evidence="3" id="KW-1185">Reference proteome</keyword>
<dbReference type="STRING" id="661089.ciss_11170"/>
<evidence type="ECO:0000313" key="2">
    <source>
        <dbReference type="EMBL" id="GAV25184.1"/>
    </source>
</evidence>
<dbReference type="AlphaFoldDB" id="A0A1L8D245"/>
<evidence type="ECO:0000259" key="1">
    <source>
        <dbReference type="Pfam" id="PF13860"/>
    </source>
</evidence>